<sequence length="69" mass="8079">MSHPQAQSTSRCLCGDVTDNYSQAAQNTKQNCYQGTSRHEKNRSEKAWERPAPQTSLLRFWHHTCFLFY</sequence>
<protein>
    <submittedName>
        <fullName evidence="1">Uncharacterized protein</fullName>
    </submittedName>
</protein>
<accession>A0A0E9US43</accession>
<name>A0A0E9US43_ANGAN</name>
<organism evidence="1">
    <name type="scientific">Anguilla anguilla</name>
    <name type="common">European freshwater eel</name>
    <name type="synonym">Muraena anguilla</name>
    <dbReference type="NCBI Taxonomy" id="7936"/>
    <lineage>
        <taxon>Eukaryota</taxon>
        <taxon>Metazoa</taxon>
        <taxon>Chordata</taxon>
        <taxon>Craniata</taxon>
        <taxon>Vertebrata</taxon>
        <taxon>Euteleostomi</taxon>
        <taxon>Actinopterygii</taxon>
        <taxon>Neopterygii</taxon>
        <taxon>Teleostei</taxon>
        <taxon>Anguilliformes</taxon>
        <taxon>Anguillidae</taxon>
        <taxon>Anguilla</taxon>
    </lineage>
</organism>
<dbReference type="AlphaFoldDB" id="A0A0E9US43"/>
<evidence type="ECO:0000313" key="1">
    <source>
        <dbReference type="EMBL" id="JAH68020.1"/>
    </source>
</evidence>
<reference evidence="1" key="2">
    <citation type="journal article" date="2015" name="Fish Shellfish Immunol.">
        <title>Early steps in the European eel (Anguilla anguilla)-Vibrio vulnificus interaction in the gills: Role of the RtxA13 toxin.</title>
        <authorList>
            <person name="Callol A."/>
            <person name="Pajuelo D."/>
            <person name="Ebbesson L."/>
            <person name="Teles M."/>
            <person name="MacKenzie S."/>
            <person name="Amaro C."/>
        </authorList>
    </citation>
    <scope>NUCLEOTIDE SEQUENCE</scope>
</reference>
<dbReference type="EMBL" id="GBXM01040557">
    <property type="protein sequence ID" value="JAH68020.1"/>
    <property type="molecule type" value="Transcribed_RNA"/>
</dbReference>
<proteinExistence type="predicted"/>
<reference evidence="1" key="1">
    <citation type="submission" date="2014-11" db="EMBL/GenBank/DDBJ databases">
        <authorList>
            <person name="Amaro Gonzalez C."/>
        </authorList>
    </citation>
    <scope>NUCLEOTIDE SEQUENCE</scope>
</reference>